<dbReference type="InParanoid" id="A8XF08"/>
<reference evidence="1 2" key="1">
    <citation type="journal article" date="2003" name="PLoS Biol.">
        <title>The genome sequence of Caenorhabditis briggsae: a platform for comparative genomics.</title>
        <authorList>
            <person name="Stein L.D."/>
            <person name="Bao Z."/>
            <person name="Blasiar D."/>
            <person name="Blumenthal T."/>
            <person name="Brent M.R."/>
            <person name="Chen N."/>
            <person name="Chinwalla A."/>
            <person name="Clarke L."/>
            <person name="Clee C."/>
            <person name="Coghlan A."/>
            <person name="Coulson A."/>
            <person name="D'Eustachio P."/>
            <person name="Fitch D.H."/>
            <person name="Fulton L.A."/>
            <person name="Fulton R.E."/>
            <person name="Griffiths-Jones S."/>
            <person name="Harris T.W."/>
            <person name="Hillier L.W."/>
            <person name="Kamath R."/>
            <person name="Kuwabara P.E."/>
            <person name="Mardis E.R."/>
            <person name="Marra M.A."/>
            <person name="Miner T.L."/>
            <person name="Minx P."/>
            <person name="Mullikin J.C."/>
            <person name="Plumb R.W."/>
            <person name="Rogers J."/>
            <person name="Schein J.E."/>
            <person name="Sohrmann M."/>
            <person name="Spieth J."/>
            <person name="Stajich J.E."/>
            <person name="Wei C."/>
            <person name="Willey D."/>
            <person name="Wilson R.K."/>
            <person name="Durbin R."/>
            <person name="Waterston R.H."/>
        </authorList>
    </citation>
    <scope>NUCLEOTIDE SEQUENCE [LARGE SCALE GENOMIC DNA]</scope>
    <source>
        <strain evidence="1 2">AF16</strain>
    </source>
</reference>
<dbReference type="GeneID" id="8581838"/>
<keyword evidence="2" id="KW-1185">Reference proteome</keyword>
<evidence type="ECO:0000313" key="1">
    <source>
        <dbReference type="EMBL" id="CAP31230.1"/>
    </source>
</evidence>
<dbReference type="RefSeq" id="XP_002639844.1">
    <property type="nucleotide sequence ID" value="XM_002639798.1"/>
</dbReference>
<evidence type="ECO:0000313" key="2">
    <source>
        <dbReference type="Proteomes" id="UP000008549"/>
    </source>
</evidence>
<dbReference type="STRING" id="6238.A8XF08"/>
<dbReference type="KEGG" id="cbr:CBG_12197"/>
<reference evidence="1 2" key="2">
    <citation type="journal article" date="2011" name="PLoS Genet.">
        <title>Caenorhabditis briggsae recombinant inbred line genotypes reveal inter-strain incompatibility and the evolution of recombination.</title>
        <authorList>
            <person name="Ross J.A."/>
            <person name="Koboldt D.C."/>
            <person name="Staisch J.E."/>
            <person name="Chamberlin H.M."/>
            <person name="Gupta B.P."/>
            <person name="Miller R.D."/>
            <person name="Baird S.E."/>
            <person name="Haag E.S."/>
        </authorList>
    </citation>
    <scope>NUCLEOTIDE SEQUENCE [LARGE SCALE GENOMIC DNA]</scope>
    <source>
        <strain evidence="1 2">AF16</strain>
    </source>
</reference>
<dbReference type="SUPFAM" id="SSF50729">
    <property type="entry name" value="PH domain-like"/>
    <property type="match status" value="1"/>
</dbReference>
<dbReference type="CTD" id="8581838"/>
<sequence length="158" mass="18073">MGARLTCSCSQAECWTNDESTLRIDAELFELSQDGQKWEKLDGRLANVRVFNAFDDSQPRLLATSSSGQVLLDTLIPMGEKIHKVSDFFVYLNADGRTIGFNTLSFKDTSLLISQNFQVSESLKFLSIFFPNFPTSQDFSTSEYQDYRNFKFSRILKF</sequence>
<protein>
    <submittedName>
        <fullName evidence="1">Protein CBG12197</fullName>
    </submittedName>
</protein>
<gene>
    <name evidence="1" type="ORF">CBG12197</name>
    <name evidence="1" type="ORF">CBG_12197</name>
</gene>
<dbReference type="AlphaFoldDB" id="A8XF08"/>
<organism evidence="1 2">
    <name type="scientific">Caenorhabditis briggsae</name>
    <dbReference type="NCBI Taxonomy" id="6238"/>
    <lineage>
        <taxon>Eukaryota</taxon>
        <taxon>Metazoa</taxon>
        <taxon>Ecdysozoa</taxon>
        <taxon>Nematoda</taxon>
        <taxon>Chromadorea</taxon>
        <taxon>Rhabditida</taxon>
        <taxon>Rhabditina</taxon>
        <taxon>Rhabditomorpha</taxon>
        <taxon>Rhabditoidea</taxon>
        <taxon>Rhabditidae</taxon>
        <taxon>Peloderinae</taxon>
        <taxon>Caenorhabditis</taxon>
    </lineage>
</organism>
<proteinExistence type="predicted"/>
<dbReference type="Proteomes" id="UP000008549">
    <property type="component" value="Unassembled WGS sequence"/>
</dbReference>
<accession>A8XF08</accession>
<name>A8XF08_CAEBR</name>
<dbReference type="HOGENOM" id="CLU_1670917_0_0_1"/>
<dbReference type="EMBL" id="HE600958">
    <property type="protein sequence ID" value="CAP31230.1"/>
    <property type="molecule type" value="Genomic_DNA"/>
</dbReference>